<proteinExistence type="inferred from homology"/>
<dbReference type="GO" id="GO:0005524">
    <property type="term" value="F:ATP binding"/>
    <property type="evidence" value="ECO:0007669"/>
    <property type="project" value="UniProtKB-UniRule"/>
</dbReference>
<dbReference type="Pfam" id="PF02223">
    <property type="entry name" value="Thymidylate_kin"/>
    <property type="match status" value="1"/>
</dbReference>
<dbReference type="InterPro" id="IPR027417">
    <property type="entry name" value="P-loop_NTPase"/>
</dbReference>
<comment type="similarity">
    <text evidence="1 12">Belongs to the thymidylate kinase family.</text>
</comment>
<gene>
    <name evidence="12 14" type="primary">tmk</name>
    <name evidence="14" type="ORF">Pla22_34070</name>
</gene>
<evidence type="ECO:0000256" key="4">
    <source>
        <dbReference type="ARBA" id="ARBA00022679"/>
    </source>
</evidence>
<evidence type="ECO:0000256" key="6">
    <source>
        <dbReference type="ARBA" id="ARBA00022741"/>
    </source>
</evidence>
<dbReference type="HAMAP" id="MF_00165">
    <property type="entry name" value="Thymidylate_kinase"/>
    <property type="match status" value="1"/>
</dbReference>
<keyword evidence="6 12" id="KW-0547">Nucleotide-binding</keyword>
<evidence type="ECO:0000256" key="3">
    <source>
        <dbReference type="ARBA" id="ARBA00017144"/>
    </source>
</evidence>
<keyword evidence="4 12" id="KW-0808">Transferase</keyword>
<dbReference type="EC" id="2.7.4.9" evidence="2 12"/>
<dbReference type="InterPro" id="IPR039430">
    <property type="entry name" value="Thymidylate_kin-like_dom"/>
</dbReference>
<dbReference type="PANTHER" id="PTHR10344:SF4">
    <property type="entry name" value="UMP-CMP KINASE 2, MITOCHONDRIAL"/>
    <property type="match status" value="1"/>
</dbReference>
<evidence type="ECO:0000313" key="15">
    <source>
        <dbReference type="Proteomes" id="UP000316598"/>
    </source>
</evidence>
<dbReference type="RefSeq" id="WP_146515851.1">
    <property type="nucleotide sequence ID" value="NZ_SJPI01000002.1"/>
</dbReference>
<evidence type="ECO:0000256" key="1">
    <source>
        <dbReference type="ARBA" id="ARBA00009776"/>
    </source>
</evidence>
<evidence type="ECO:0000313" key="14">
    <source>
        <dbReference type="EMBL" id="TWT50664.1"/>
    </source>
</evidence>
<keyword evidence="15" id="KW-1185">Reference proteome</keyword>
<dbReference type="GO" id="GO:0006227">
    <property type="term" value="P:dUDP biosynthetic process"/>
    <property type="evidence" value="ECO:0007669"/>
    <property type="project" value="TreeGrafter"/>
</dbReference>
<dbReference type="EMBL" id="SJPI01000002">
    <property type="protein sequence ID" value="TWT50664.1"/>
    <property type="molecule type" value="Genomic_DNA"/>
</dbReference>
<evidence type="ECO:0000256" key="5">
    <source>
        <dbReference type="ARBA" id="ARBA00022727"/>
    </source>
</evidence>
<evidence type="ECO:0000256" key="11">
    <source>
        <dbReference type="ARBA" id="ARBA00057735"/>
    </source>
</evidence>
<evidence type="ECO:0000256" key="12">
    <source>
        <dbReference type="HAMAP-Rule" id="MF_00165"/>
    </source>
</evidence>
<protein>
    <recommendedName>
        <fullName evidence="3 12">Thymidylate kinase</fullName>
        <ecNumber evidence="2 12">2.7.4.9</ecNumber>
    </recommendedName>
    <alternativeName>
        <fullName evidence="9 12">dTMP kinase</fullName>
    </alternativeName>
</protein>
<dbReference type="SUPFAM" id="SSF52540">
    <property type="entry name" value="P-loop containing nucleoside triphosphate hydrolases"/>
    <property type="match status" value="1"/>
</dbReference>
<keyword evidence="7 12" id="KW-0418">Kinase</keyword>
<dbReference type="Proteomes" id="UP000316598">
    <property type="component" value="Unassembled WGS sequence"/>
</dbReference>
<organism evidence="14 15">
    <name type="scientific">Rubripirellula amarantea</name>
    <dbReference type="NCBI Taxonomy" id="2527999"/>
    <lineage>
        <taxon>Bacteria</taxon>
        <taxon>Pseudomonadati</taxon>
        <taxon>Planctomycetota</taxon>
        <taxon>Planctomycetia</taxon>
        <taxon>Pirellulales</taxon>
        <taxon>Pirellulaceae</taxon>
        <taxon>Rubripirellula</taxon>
    </lineage>
</organism>
<evidence type="ECO:0000256" key="7">
    <source>
        <dbReference type="ARBA" id="ARBA00022777"/>
    </source>
</evidence>
<evidence type="ECO:0000256" key="10">
    <source>
        <dbReference type="ARBA" id="ARBA00048743"/>
    </source>
</evidence>
<comment type="caution">
    <text evidence="14">The sequence shown here is derived from an EMBL/GenBank/DDBJ whole genome shotgun (WGS) entry which is preliminary data.</text>
</comment>
<dbReference type="InterPro" id="IPR018094">
    <property type="entry name" value="Thymidylate_kinase"/>
</dbReference>
<comment type="function">
    <text evidence="11 12">Phosphorylation of dTMP to form dTDP in both de novo and salvage pathways of dTTP synthesis.</text>
</comment>
<dbReference type="GO" id="GO:0006233">
    <property type="term" value="P:dTDP biosynthetic process"/>
    <property type="evidence" value="ECO:0007669"/>
    <property type="project" value="InterPro"/>
</dbReference>
<reference evidence="14 15" key="1">
    <citation type="submission" date="2019-02" db="EMBL/GenBank/DDBJ databases">
        <title>Deep-cultivation of Planctomycetes and their phenomic and genomic characterization uncovers novel biology.</title>
        <authorList>
            <person name="Wiegand S."/>
            <person name="Jogler M."/>
            <person name="Boedeker C."/>
            <person name="Pinto D."/>
            <person name="Vollmers J."/>
            <person name="Rivas-Marin E."/>
            <person name="Kohn T."/>
            <person name="Peeters S.H."/>
            <person name="Heuer A."/>
            <person name="Rast P."/>
            <person name="Oberbeckmann S."/>
            <person name="Bunk B."/>
            <person name="Jeske O."/>
            <person name="Meyerdierks A."/>
            <person name="Storesund J.E."/>
            <person name="Kallscheuer N."/>
            <person name="Luecker S."/>
            <person name="Lage O.M."/>
            <person name="Pohl T."/>
            <person name="Merkel B.J."/>
            <person name="Hornburger P."/>
            <person name="Mueller R.-W."/>
            <person name="Bruemmer F."/>
            <person name="Labrenz M."/>
            <person name="Spormann A.M."/>
            <person name="Op Den Camp H."/>
            <person name="Overmann J."/>
            <person name="Amann R."/>
            <person name="Jetten M.S.M."/>
            <person name="Mascher T."/>
            <person name="Medema M.H."/>
            <person name="Devos D.P."/>
            <person name="Kaster A.-K."/>
            <person name="Ovreas L."/>
            <person name="Rohde M."/>
            <person name="Galperin M.Y."/>
            <person name="Jogler C."/>
        </authorList>
    </citation>
    <scope>NUCLEOTIDE SEQUENCE [LARGE SCALE GENOMIC DNA]</scope>
    <source>
        <strain evidence="14 15">Pla22</strain>
    </source>
</reference>
<keyword evidence="5 12" id="KW-0545">Nucleotide biosynthesis</keyword>
<evidence type="ECO:0000256" key="2">
    <source>
        <dbReference type="ARBA" id="ARBA00012980"/>
    </source>
</evidence>
<dbReference type="GO" id="GO:0004798">
    <property type="term" value="F:dTMP kinase activity"/>
    <property type="evidence" value="ECO:0007669"/>
    <property type="project" value="UniProtKB-UniRule"/>
</dbReference>
<dbReference type="CDD" id="cd01672">
    <property type="entry name" value="TMPK"/>
    <property type="match status" value="1"/>
</dbReference>
<keyword evidence="8 12" id="KW-0067">ATP-binding</keyword>
<name>A0A5C5WIL6_9BACT</name>
<accession>A0A5C5WIL6</accession>
<evidence type="ECO:0000259" key="13">
    <source>
        <dbReference type="Pfam" id="PF02223"/>
    </source>
</evidence>
<dbReference type="NCBIfam" id="TIGR00041">
    <property type="entry name" value="DTMP_kinase"/>
    <property type="match status" value="1"/>
</dbReference>
<evidence type="ECO:0000256" key="8">
    <source>
        <dbReference type="ARBA" id="ARBA00022840"/>
    </source>
</evidence>
<dbReference type="FunFam" id="3.40.50.300:FF:000225">
    <property type="entry name" value="Thymidylate kinase"/>
    <property type="match status" value="1"/>
</dbReference>
<dbReference type="GO" id="GO:0006235">
    <property type="term" value="P:dTTP biosynthetic process"/>
    <property type="evidence" value="ECO:0007669"/>
    <property type="project" value="UniProtKB-UniRule"/>
</dbReference>
<sequence>MEEHHSNSPGKLITLDGIDGVGKSTQIERLANVIREQGFEVLTVRDPGSTEVGSRLRAILLDSDLVLHRRTEAMLFMASRCEMIETIIRPALAEGKIVISDRFLLANVVYQSVGGNVSTETLWQLGRIANGGLNPDLTILLDMPASESLKRLGGTADRMEMRGEEYMESVRQAFLRELPNAGGTTCVINAAQTPEEIHNEIVGLSFIRSAQS</sequence>
<dbReference type="Gene3D" id="3.40.50.300">
    <property type="entry name" value="P-loop containing nucleotide triphosphate hydrolases"/>
    <property type="match status" value="1"/>
</dbReference>
<feature type="domain" description="Thymidylate kinase-like" evidence="13">
    <location>
        <begin position="15"/>
        <end position="201"/>
    </location>
</feature>
<feature type="binding site" evidence="12">
    <location>
        <begin position="17"/>
        <end position="24"/>
    </location>
    <ligand>
        <name>ATP</name>
        <dbReference type="ChEBI" id="CHEBI:30616"/>
    </ligand>
</feature>
<comment type="catalytic activity">
    <reaction evidence="10 12">
        <text>dTMP + ATP = dTDP + ADP</text>
        <dbReference type="Rhea" id="RHEA:13517"/>
        <dbReference type="ChEBI" id="CHEBI:30616"/>
        <dbReference type="ChEBI" id="CHEBI:58369"/>
        <dbReference type="ChEBI" id="CHEBI:63528"/>
        <dbReference type="ChEBI" id="CHEBI:456216"/>
        <dbReference type="EC" id="2.7.4.9"/>
    </reaction>
</comment>
<dbReference type="OrthoDB" id="9774907at2"/>
<dbReference type="PANTHER" id="PTHR10344">
    <property type="entry name" value="THYMIDYLATE KINASE"/>
    <property type="match status" value="1"/>
</dbReference>
<evidence type="ECO:0000256" key="9">
    <source>
        <dbReference type="ARBA" id="ARBA00029962"/>
    </source>
</evidence>
<dbReference type="GO" id="GO:0005829">
    <property type="term" value="C:cytosol"/>
    <property type="evidence" value="ECO:0007669"/>
    <property type="project" value="TreeGrafter"/>
</dbReference>
<dbReference type="AlphaFoldDB" id="A0A5C5WIL6"/>